<dbReference type="GO" id="GO:0032040">
    <property type="term" value="C:small-subunit processome"/>
    <property type="evidence" value="ECO:0007669"/>
    <property type="project" value="TreeGrafter"/>
</dbReference>
<dbReference type="STRING" id="3750.A0A498I2M3"/>
<evidence type="ECO:0000313" key="2">
    <source>
        <dbReference type="EMBL" id="RXH76492.1"/>
    </source>
</evidence>
<evidence type="ECO:0000259" key="1">
    <source>
        <dbReference type="PROSITE" id="PS50126"/>
    </source>
</evidence>
<protein>
    <recommendedName>
        <fullName evidence="1">S1 motif domain-containing protein</fullName>
    </recommendedName>
</protein>
<dbReference type="PANTHER" id="PTHR23270">
    <property type="entry name" value="PROGRAMMED CELL DEATH PROTEIN 11 PRE-RRNA PROCESSING PROTEIN RRP5"/>
    <property type="match status" value="1"/>
</dbReference>
<dbReference type="AlphaFoldDB" id="A0A498I2M3"/>
<dbReference type="InterPro" id="IPR057300">
    <property type="entry name" value="OB_Rrp5"/>
</dbReference>
<dbReference type="Proteomes" id="UP000290289">
    <property type="component" value="Chromosome 14"/>
</dbReference>
<comment type="caution">
    <text evidence="2">The sequence shown here is derived from an EMBL/GenBank/DDBJ whole genome shotgun (WGS) entry which is preliminary data.</text>
</comment>
<dbReference type="PANTHER" id="PTHR23270:SF10">
    <property type="entry name" value="PROTEIN RRP5 HOMOLOG"/>
    <property type="match status" value="1"/>
</dbReference>
<dbReference type="InterPro" id="IPR003029">
    <property type="entry name" value="S1_domain"/>
</dbReference>
<feature type="domain" description="S1 motif" evidence="1">
    <location>
        <begin position="180"/>
        <end position="244"/>
    </location>
</feature>
<dbReference type="EMBL" id="RDQH01000340">
    <property type="protein sequence ID" value="RXH76492.1"/>
    <property type="molecule type" value="Genomic_DNA"/>
</dbReference>
<dbReference type="PROSITE" id="PS50126">
    <property type="entry name" value="S1"/>
    <property type="match status" value="3"/>
</dbReference>
<dbReference type="GO" id="GO:0006364">
    <property type="term" value="P:rRNA processing"/>
    <property type="evidence" value="ECO:0007669"/>
    <property type="project" value="InterPro"/>
</dbReference>
<dbReference type="SMART" id="SM00316">
    <property type="entry name" value="S1"/>
    <property type="match status" value="3"/>
</dbReference>
<accession>A0A498I2M3</accession>
<dbReference type="SUPFAM" id="SSF50249">
    <property type="entry name" value="Nucleic acid-binding proteins"/>
    <property type="match status" value="3"/>
</dbReference>
<keyword evidence="3" id="KW-1185">Reference proteome</keyword>
<feature type="domain" description="S1 motif" evidence="1">
    <location>
        <begin position="357"/>
        <end position="432"/>
    </location>
</feature>
<dbReference type="InterPro" id="IPR012340">
    <property type="entry name" value="NA-bd_OB-fold"/>
</dbReference>
<name>A0A498I2M3_MALDO</name>
<organism evidence="2 3">
    <name type="scientific">Malus domestica</name>
    <name type="common">Apple</name>
    <name type="synonym">Pyrus malus</name>
    <dbReference type="NCBI Taxonomy" id="3750"/>
    <lineage>
        <taxon>Eukaryota</taxon>
        <taxon>Viridiplantae</taxon>
        <taxon>Streptophyta</taxon>
        <taxon>Embryophyta</taxon>
        <taxon>Tracheophyta</taxon>
        <taxon>Spermatophyta</taxon>
        <taxon>Magnoliopsida</taxon>
        <taxon>eudicotyledons</taxon>
        <taxon>Gunneridae</taxon>
        <taxon>Pentapetalae</taxon>
        <taxon>rosids</taxon>
        <taxon>fabids</taxon>
        <taxon>Rosales</taxon>
        <taxon>Rosaceae</taxon>
        <taxon>Amygdaloideae</taxon>
        <taxon>Maleae</taxon>
        <taxon>Malus</taxon>
    </lineage>
</organism>
<feature type="domain" description="S1 motif" evidence="1">
    <location>
        <begin position="49"/>
        <end position="136"/>
    </location>
</feature>
<dbReference type="GO" id="GO:0003723">
    <property type="term" value="F:RNA binding"/>
    <property type="evidence" value="ECO:0007669"/>
    <property type="project" value="TreeGrafter"/>
</dbReference>
<gene>
    <name evidence="2" type="ORF">DVH24_019380</name>
</gene>
<proteinExistence type="predicted"/>
<evidence type="ECO:0000313" key="3">
    <source>
        <dbReference type="Proteomes" id="UP000290289"/>
    </source>
</evidence>
<sequence>MKSVLKPGYEFDRLLVLDIEGNYLILSAKYSLINSAQQLPSELSQIHPNSVVHGYICNLIETGYFVSFLGRLTGFSPGHKAMDDHKTDLSETYFIGQSVRSNVLDVGELFETEILISIFATRLVNSETGRITLSLKQLSCSSTDSSFIQEYFMLEEKIATLQLLDSEESKSNWLEGFTLGTVVEGKVQEVKDIGVVISFEQCNDVFGFITHYQLGGTVVETGSGIHAVVLDVAKAEHLLDLSMKEEFTNKLKENSNKKSHKKKRKSEALDDLEVHQTVNAVVEIVKENYLVLSIPKYNYAVGYASISDYNTQKCQCHCHGSSKPYNSREVAFTLKSISESETSSSKRARKKSNYKVGYMVEAEITELKPLELRLKFGIGFHGRVRITEVNDELLEDPFNKFRIGQTVTAKIVGKTNYSDKNKKSYQWDLSLKPTMLAAPKPAINEGRFEKKFSLIDTEVDSTITLGEKSNRKSIASMGWSQEREA</sequence>
<dbReference type="Gene3D" id="2.40.50.140">
    <property type="entry name" value="Nucleic acid-binding proteins"/>
    <property type="match status" value="3"/>
</dbReference>
<reference evidence="2 3" key="1">
    <citation type="submission" date="2018-10" db="EMBL/GenBank/DDBJ databases">
        <title>A high-quality apple genome assembly.</title>
        <authorList>
            <person name="Hu J."/>
        </authorList>
    </citation>
    <scope>NUCLEOTIDE SEQUENCE [LARGE SCALE GENOMIC DNA]</scope>
    <source>
        <strain evidence="3">cv. HFTH1</strain>
        <tissue evidence="2">Young leaf</tissue>
    </source>
</reference>
<dbReference type="Pfam" id="PF24682">
    <property type="entry name" value="OB_RRP5"/>
    <property type="match status" value="1"/>
</dbReference>
<dbReference type="InterPro" id="IPR045209">
    <property type="entry name" value="Rrp5"/>
</dbReference>